<dbReference type="AlphaFoldDB" id="A0A2D3T0G7"/>
<sequence length="180" mass="20888">MKIFIYFAKIRIHFSFIFLILFFSQTLAIETVELGEVHLSLQVTTSPKIFIKKSNNLVSTDLELKNHPQNIFEYQITEPFLVKLTNSSEYQLKLKTPLILEKQIISGSSSAQDFLKAEVRWGKKREHLKTLTQDPLFFKQENSLNNISEETYFLNISTQANKSIYGKYQGSLILIFEPMA</sequence>
<dbReference type="Proteomes" id="UP000792865">
    <property type="component" value="Chromosome"/>
</dbReference>
<dbReference type="RefSeq" id="WP_095034374.1">
    <property type="nucleotide sequence ID" value="NZ_CADIJH010000002.1"/>
</dbReference>
<dbReference type="EMBL" id="CP022932">
    <property type="protein sequence ID" value="ASV33705.1"/>
    <property type="molecule type" value="Genomic_DNA"/>
</dbReference>
<organism evidence="2 3">
    <name type="scientific">Candidatus Williamhamiltonella defendens</name>
    <dbReference type="NCBI Taxonomy" id="138072"/>
    <lineage>
        <taxon>Bacteria</taxon>
        <taxon>Pseudomonadati</taxon>
        <taxon>Pseudomonadota</taxon>
        <taxon>Gammaproteobacteria</taxon>
        <taxon>Enterobacterales</taxon>
        <taxon>Enterobacteriaceae</taxon>
        <taxon>aphid secondary symbionts</taxon>
        <taxon>Candidatus Williamhamiltonella</taxon>
    </lineage>
</organism>
<dbReference type="EMBL" id="CP017606">
    <property type="protein sequence ID" value="ATW29305.1"/>
    <property type="molecule type" value="Genomic_DNA"/>
</dbReference>
<protein>
    <recommendedName>
        <fullName evidence="4">Fimbrial protein</fullName>
    </recommendedName>
</protein>
<evidence type="ECO:0008006" key="4">
    <source>
        <dbReference type="Google" id="ProtNLM"/>
    </source>
</evidence>
<reference evidence="1" key="2">
    <citation type="submission" date="2017-08" db="EMBL/GenBank/DDBJ databases">
        <title>Genome sequence of Candidatus Hamiltonella defensa from Acyrthosiphon pisum strain MI47.</title>
        <authorList>
            <person name="Patel V.A."/>
            <person name="Chevignon G."/>
            <person name="Russell J.A."/>
            <person name="Oliver K.M."/>
        </authorList>
    </citation>
    <scope>NUCLEOTIDE SEQUENCE</scope>
    <source>
        <strain evidence="1">MI47</strain>
    </source>
</reference>
<accession>A0A2D3T0G7</accession>
<gene>
    <name evidence="2" type="ORF">BJP41_01915</name>
    <name evidence="1" type="ORF">CJJ18_06450</name>
</gene>
<evidence type="ECO:0000313" key="3">
    <source>
        <dbReference type="Proteomes" id="UP000230008"/>
    </source>
</evidence>
<reference evidence="3" key="3">
    <citation type="submission" date="2017-11" db="EMBL/GenBank/DDBJ databases">
        <title>PacBio sequencing of new strain of the secondary endosymbiont Candidatus Hamiltonella defensa.</title>
        <authorList>
            <person name="Strand M.R."/>
            <person name="Oliver K."/>
        </authorList>
    </citation>
    <scope>NUCLEOTIDE SEQUENCE [LARGE SCALE GENOMIC DNA]</scope>
    <source>
        <strain evidence="3">A2C</strain>
    </source>
</reference>
<reference evidence="2" key="4">
    <citation type="journal article" date="2018" name="Genome Biol. Evol.">
        <title>Culture-Facilitated Comparative Genomics of the Facultative Symbiont Hamiltonella defensa.</title>
        <authorList>
            <person name="Chevignon G."/>
            <person name="Boyd B.M."/>
            <person name="Brandt J.W."/>
            <person name="Oliver K.M."/>
            <person name="Strand M.R."/>
        </authorList>
    </citation>
    <scope>NUCLEOTIDE SEQUENCE</scope>
    <source>
        <strain evidence="2">A2C</strain>
    </source>
</reference>
<evidence type="ECO:0000313" key="2">
    <source>
        <dbReference type="EMBL" id="ATW29305.1"/>
    </source>
</evidence>
<reference evidence="3" key="1">
    <citation type="submission" date="2016-10" db="EMBL/GenBank/DDBJ databases">
        <authorList>
            <person name="Chevignon G."/>
        </authorList>
    </citation>
    <scope>NUCLEOTIDE SEQUENCE [LARGE SCALE GENOMIC DNA]</scope>
    <source>
        <strain evidence="3">A2C</strain>
    </source>
</reference>
<proteinExistence type="predicted"/>
<dbReference type="Proteomes" id="UP000230008">
    <property type="component" value="Chromosome"/>
</dbReference>
<evidence type="ECO:0000313" key="1">
    <source>
        <dbReference type="EMBL" id="ASV33705.1"/>
    </source>
</evidence>
<name>A0A2D3T0G7_9ENTR</name>